<feature type="compositionally biased region" description="Polar residues" evidence="1">
    <location>
        <begin position="389"/>
        <end position="411"/>
    </location>
</feature>
<proteinExistence type="predicted"/>
<evidence type="ECO:0000259" key="2">
    <source>
        <dbReference type="PROSITE" id="PS50188"/>
    </source>
</evidence>
<sequence>MSSNKMDLVDHEYMVSMFPRYLLKQPIAHELWKLYYQHKKLFHKLKTKDELLSVEVESSNSVAFQNLRSSNKLNTTTRKEIWEKLSQLGVLGTIPYDALSDEYLIQVHKYFYARENPFGSNESQGDIDMTKPAMTEEEYLESLLPQSADDEDDDEEEDDDADDDNDEEEEDDDIANDEDAEEQEDSDNTDEEESSNLIDSSRRIREASAQLEHANRIRRSIGNERFGEPEIENVENVAYLHHNKAKHKSIYYPEVSESKHTIQLKQNPIPGDIYKTLGYPLPHRWQLQPDNSILLPQDGCAMLRVNPNWHALSSYGRASPIMNSRLRVNINSKKKQQWATTWANNGVNHTKCAIFYFEIRVLSVTSSQAGRNSHVLVGFKNWAKVNDKTSNSEIAPSENSAGSTSGHTTMLRNVLDGNRNTSSSPNSSSQQSQSDVETFSYSGLDGNKFDTSGSQKYSRPFGNDDIIGCGVNFIEGTIFFTKNGIFLGNAFEGCFDIDLVPFVSIKSGNSLRTNFGLTEEFLFDIDQYQLKWKYKTYSHIFKAVDYDPSLNFDDEESYTEDFEKLSEDVDQDVDMDIQARELNYPSSGGDAIDEDEPDGFLLSRDRRFSGEKLWKPNTTKLNNINSNNDSIPCQLNSMINDYLIHEGYIDVAKGFLKDLQRDCIPNNSDERARIVIRHNERQIQKEEQNLQVRQTIRRFIQDGEILKCMKFIDEKFPGLLDKHLELTFEMKCADYLLCLAHQSPENDMIDSILLKGQEISSQFLQSSNIPNEMRHIFRERFDEISPLMAYDNPSKECTDDRSFYLTPAYLQERLFQTINTHILQYLDKKSQSSLESMIGFTRAMVATLMENDCFNPRDKEPAYHKLINIDEDLLKL</sequence>
<evidence type="ECO:0000259" key="3">
    <source>
        <dbReference type="PROSITE" id="PS50897"/>
    </source>
</evidence>
<evidence type="ECO:0000313" key="5">
    <source>
        <dbReference type="Proteomes" id="UP000422736"/>
    </source>
</evidence>
<name>A0ABX6ETY4_KLUMA</name>
<feature type="domain" description="B30.2/SPRY" evidence="2">
    <location>
        <begin position="272"/>
        <end position="520"/>
    </location>
</feature>
<dbReference type="InterPro" id="IPR013144">
    <property type="entry name" value="CRA_dom"/>
</dbReference>
<dbReference type="PROSITE" id="PS50897">
    <property type="entry name" value="CTLH"/>
    <property type="match status" value="1"/>
</dbReference>
<dbReference type="PROSITE" id="PS50188">
    <property type="entry name" value="B302_SPRY"/>
    <property type="match status" value="1"/>
</dbReference>
<dbReference type="PROSITE" id="PS50896">
    <property type="entry name" value="LISH"/>
    <property type="match status" value="1"/>
</dbReference>
<dbReference type="InterPro" id="IPR044736">
    <property type="entry name" value="Gid1/RanBPM/SPLA_SPRY"/>
</dbReference>
<accession>A0ABX6ETY4</accession>
<feature type="region of interest" description="Disordered" evidence="1">
    <location>
        <begin position="145"/>
        <end position="204"/>
    </location>
</feature>
<dbReference type="PANTHER" id="PTHR12864">
    <property type="entry name" value="RAN BINDING PROTEIN 9-RELATED"/>
    <property type="match status" value="1"/>
</dbReference>
<reference evidence="4 5" key="1">
    <citation type="submission" date="2016-03" db="EMBL/GenBank/DDBJ databases">
        <title>How can Kluyveromyces marxianus grow so fast - potential evolutionary course in Saccharomyces Complex revealed by comparative genomics.</title>
        <authorList>
            <person name="Mo W."/>
            <person name="Lu W."/>
            <person name="Yang X."/>
            <person name="Qi J."/>
            <person name="Lv H."/>
        </authorList>
    </citation>
    <scope>NUCLEOTIDE SEQUENCE [LARGE SCALE GENOMIC DNA]</scope>
    <source>
        <strain evidence="4 5">FIM1</strain>
    </source>
</reference>
<dbReference type="InterPro" id="IPR006594">
    <property type="entry name" value="LisH"/>
</dbReference>
<feature type="compositionally biased region" description="Acidic residues" evidence="1">
    <location>
        <begin position="148"/>
        <end position="194"/>
    </location>
</feature>
<dbReference type="InterPro" id="IPR024964">
    <property type="entry name" value="CTLH/CRA"/>
</dbReference>
<keyword evidence="5" id="KW-1185">Reference proteome</keyword>
<dbReference type="InterPro" id="IPR013320">
    <property type="entry name" value="ConA-like_dom_sf"/>
</dbReference>
<dbReference type="CDD" id="cd12885">
    <property type="entry name" value="SPRY_RanBP_like"/>
    <property type="match status" value="1"/>
</dbReference>
<feature type="region of interest" description="Disordered" evidence="1">
    <location>
        <begin position="389"/>
        <end position="434"/>
    </location>
</feature>
<dbReference type="InterPro" id="IPR003877">
    <property type="entry name" value="SPRY_dom"/>
</dbReference>
<feature type="compositionally biased region" description="Low complexity" evidence="1">
    <location>
        <begin position="422"/>
        <end position="434"/>
    </location>
</feature>
<dbReference type="Gene3D" id="2.60.120.920">
    <property type="match status" value="1"/>
</dbReference>
<dbReference type="InterPro" id="IPR050618">
    <property type="entry name" value="Ubq-SigPath_Reg"/>
</dbReference>
<dbReference type="InterPro" id="IPR043136">
    <property type="entry name" value="B30.2/SPRY_sf"/>
</dbReference>
<dbReference type="Proteomes" id="UP000422736">
    <property type="component" value="Chromosome 3"/>
</dbReference>
<organism evidence="4 5">
    <name type="scientific">Kluyveromyces marxianus</name>
    <name type="common">Yeast</name>
    <name type="synonym">Candida kefyr</name>
    <dbReference type="NCBI Taxonomy" id="4911"/>
    <lineage>
        <taxon>Eukaryota</taxon>
        <taxon>Fungi</taxon>
        <taxon>Dikarya</taxon>
        <taxon>Ascomycota</taxon>
        <taxon>Saccharomycotina</taxon>
        <taxon>Saccharomycetes</taxon>
        <taxon>Saccharomycetales</taxon>
        <taxon>Saccharomycetaceae</taxon>
        <taxon>Kluyveromyces</taxon>
    </lineage>
</organism>
<dbReference type="Pfam" id="PF10607">
    <property type="entry name" value="CTLH"/>
    <property type="match status" value="1"/>
</dbReference>
<gene>
    <name evidence="4" type="primary">VID30</name>
    <name evidence="4" type="ORF">FIM1_2394</name>
</gene>
<evidence type="ECO:0000313" key="4">
    <source>
        <dbReference type="EMBL" id="QGN15701.1"/>
    </source>
</evidence>
<dbReference type="InterPro" id="IPR001870">
    <property type="entry name" value="B30.2/SPRY"/>
</dbReference>
<reference evidence="4 5" key="2">
    <citation type="submission" date="2019-11" db="EMBL/GenBank/DDBJ databases">
        <authorList>
            <person name="Lu H."/>
        </authorList>
    </citation>
    <scope>NUCLEOTIDE SEQUENCE [LARGE SCALE GENOMIC DNA]</scope>
    <source>
        <strain evidence="4 5">FIM1</strain>
    </source>
</reference>
<dbReference type="Pfam" id="PF00622">
    <property type="entry name" value="SPRY"/>
    <property type="match status" value="1"/>
</dbReference>
<feature type="domain" description="CTLH" evidence="3">
    <location>
        <begin position="693"/>
        <end position="746"/>
    </location>
</feature>
<protein>
    <submittedName>
        <fullName evidence="4">Vacuolar import and degradation protein 30</fullName>
    </submittedName>
</protein>
<dbReference type="InterPro" id="IPR006595">
    <property type="entry name" value="CTLH_C"/>
</dbReference>
<dbReference type="EMBL" id="CP015056">
    <property type="protein sequence ID" value="QGN15701.1"/>
    <property type="molecule type" value="Genomic_DNA"/>
</dbReference>
<dbReference type="SUPFAM" id="SSF49899">
    <property type="entry name" value="Concanavalin A-like lectins/glucanases"/>
    <property type="match status" value="1"/>
</dbReference>
<dbReference type="SMART" id="SM00757">
    <property type="entry name" value="CRA"/>
    <property type="match status" value="1"/>
</dbReference>
<evidence type="ECO:0000256" key="1">
    <source>
        <dbReference type="SAM" id="MobiDB-lite"/>
    </source>
</evidence>
<dbReference type="SMART" id="SM00449">
    <property type="entry name" value="SPRY"/>
    <property type="match status" value="1"/>
</dbReference>